<name>A0A382NAD8_9ZZZZ</name>
<sequence>QYFAEYPPIDLSNVVAGYNFDAVLPMGKTKDMIVVGYGASELEDILKKELDKINKYITPDPEPEKGFFYRSDHISLAKKGVPMLYADGGIDKVNGGRAAGKAIADKYTTIDYHQPSDEYDANWDLSGFTEQLTITVNMVNYLANTNVWPEWYEGNEFKSIREESKK</sequence>
<dbReference type="SUPFAM" id="SSF53187">
    <property type="entry name" value="Zn-dependent exopeptidases"/>
    <property type="match status" value="1"/>
</dbReference>
<dbReference type="EMBL" id="UINC01098862">
    <property type="protein sequence ID" value="SVC57700.1"/>
    <property type="molecule type" value="Genomic_DNA"/>
</dbReference>
<gene>
    <name evidence="2" type="ORF">METZ01_LOCUS310554</name>
</gene>
<proteinExistence type="predicted"/>
<reference evidence="2" key="1">
    <citation type="submission" date="2018-05" db="EMBL/GenBank/DDBJ databases">
        <authorList>
            <person name="Lanie J.A."/>
            <person name="Ng W.-L."/>
            <person name="Kazmierczak K.M."/>
            <person name="Andrzejewski T.M."/>
            <person name="Davidsen T.M."/>
            <person name="Wayne K.J."/>
            <person name="Tettelin H."/>
            <person name="Glass J.I."/>
            <person name="Rusch D."/>
            <person name="Podicherti R."/>
            <person name="Tsui H.-C.T."/>
            <person name="Winkler M.E."/>
        </authorList>
    </citation>
    <scope>NUCLEOTIDE SEQUENCE</scope>
</reference>
<dbReference type="InterPro" id="IPR007484">
    <property type="entry name" value="Peptidase_M28"/>
</dbReference>
<protein>
    <recommendedName>
        <fullName evidence="1">Peptidase M28 domain-containing protein</fullName>
    </recommendedName>
</protein>
<dbReference type="Pfam" id="PF04389">
    <property type="entry name" value="Peptidase_M28"/>
    <property type="match status" value="1"/>
</dbReference>
<organism evidence="2">
    <name type="scientific">marine metagenome</name>
    <dbReference type="NCBI Taxonomy" id="408172"/>
    <lineage>
        <taxon>unclassified sequences</taxon>
        <taxon>metagenomes</taxon>
        <taxon>ecological metagenomes</taxon>
    </lineage>
</organism>
<dbReference type="Gene3D" id="3.40.630.10">
    <property type="entry name" value="Zn peptidases"/>
    <property type="match status" value="1"/>
</dbReference>
<dbReference type="AlphaFoldDB" id="A0A382NAD8"/>
<evidence type="ECO:0000259" key="1">
    <source>
        <dbReference type="Pfam" id="PF04389"/>
    </source>
</evidence>
<evidence type="ECO:0000313" key="2">
    <source>
        <dbReference type="EMBL" id="SVC57700.1"/>
    </source>
</evidence>
<accession>A0A382NAD8</accession>
<feature type="non-terminal residue" evidence="2">
    <location>
        <position position="1"/>
    </location>
</feature>
<feature type="domain" description="Peptidase M28" evidence="1">
    <location>
        <begin position="1"/>
        <end position="126"/>
    </location>
</feature>